<accession>A0A317PR85</accession>
<dbReference type="GO" id="GO:0003677">
    <property type="term" value="F:DNA binding"/>
    <property type="evidence" value="ECO:0007669"/>
    <property type="project" value="UniProtKB-KW"/>
</dbReference>
<dbReference type="NCBIfam" id="TIGR02607">
    <property type="entry name" value="antidote_HigA"/>
    <property type="match status" value="1"/>
</dbReference>
<dbReference type="SMART" id="SM00530">
    <property type="entry name" value="HTH_XRE"/>
    <property type="match status" value="1"/>
</dbReference>
<dbReference type="AlphaFoldDB" id="A0A317PR85"/>
<dbReference type="SUPFAM" id="SSF47413">
    <property type="entry name" value="lambda repressor-like DNA-binding domains"/>
    <property type="match status" value="1"/>
</dbReference>
<dbReference type="Proteomes" id="UP000246352">
    <property type="component" value="Unassembled WGS sequence"/>
</dbReference>
<proteinExistence type="predicted"/>
<dbReference type="InterPro" id="IPR013430">
    <property type="entry name" value="Toxin_antidote_HigA"/>
</dbReference>
<evidence type="ECO:0000256" key="1">
    <source>
        <dbReference type="ARBA" id="ARBA00023125"/>
    </source>
</evidence>
<sequence>MSMIRNPAHPGEVLSELFLEPLGMSAGALSKRIHVPRTRIERLVKGETALTADTALRLSAFFGNTAEFWLNLQRAHDLAMARLVIDVSHIRPMAAA</sequence>
<organism evidence="3 4">
    <name type="scientific">Hoeflea marina</name>
    <dbReference type="NCBI Taxonomy" id="274592"/>
    <lineage>
        <taxon>Bacteria</taxon>
        <taxon>Pseudomonadati</taxon>
        <taxon>Pseudomonadota</taxon>
        <taxon>Alphaproteobacteria</taxon>
        <taxon>Hyphomicrobiales</taxon>
        <taxon>Rhizobiaceae</taxon>
        <taxon>Hoeflea</taxon>
    </lineage>
</organism>
<feature type="domain" description="HTH cro/C1-type" evidence="2">
    <location>
        <begin position="22"/>
        <end position="69"/>
    </location>
</feature>
<reference evidence="3 4" key="1">
    <citation type="submission" date="2018-05" db="EMBL/GenBank/DDBJ databases">
        <title>Genomic Encyclopedia of Type Strains, Phase IV (KMG-IV): sequencing the most valuable type-strain genomes for metagenomic binning, comparative biology and taxonomic classification.</title>
        <authorList>
            <person name="Goeker M."/>
        </authorList>
    </citation>
    <scope>NUCLEOTIDE SEQUENCE [LARGE SCALE GENOMIC DNA]</scope>
    <source>
        <strain evidence="3 4">DSM 16791</strain>
    </source>
</reference>
<evidence type="ECO:0000313" key="3">
    <source>
        <dbReference type="EMBL" id="PWW01374.1"/>
    </source>
</evidence>
<dbReference type="InterPro" id="IPR010982">
    <property type="entry name" value="Lambda_DNA-bd_dom_sf"/>
</dbReference>
<dbReference type="PANTHER" id="PTHR36924:SF1">
    <property type="entry name" value="ANTITOXIN HIGA-1"/>
    <property type="match status" value="1"/>
</dbReference>
<dbReference type="PROSITE" id="PS50943">
    <property type="entry name" value="HTH_CROC1"/>
    <property type="match status" value="1"/>
</dbReference>
<dbReference type="OrthoDB" id="3174593at2"/>
<dbReference type="RefSeq" id="WP_110031199.1">
    <property type="nucleotide sequence ID" value="NZ_QGTR01000002.1"/>
</dbReference>
<evidence type="ECO:0000259" key="2">
    <source>
        <dbReference type="PROSITE" id="PS50943"/>
    </source>
</evidence>
<name>A0A317PR85_9HYPH</name>
<comment type="caution">
    <text evidence="3">The sequence shown here is derived from an EMBL/GenBank/DDBJ whole genome shotgun (WGS) entry which is preliminary data.</text>
</comment>
<dbReference type="InterPro" id="IPR001387">
    <property type="entry name" value="Cro/C1-type_HTH"/>
</dbReference>
<dbReference type="PANTHER" id="PTHR36924">
    <property type="entry name" value="ANTITOXIN HIGA-1"/>
    <property type="match status" value="1"/>
</dbReference>
<keyword evidence="1" id="KW-0238">DNA-binding</keyword>
<gene>
    <name evidence="3" type="ORF">DFR52_10233</name>
</gene>
<dbReference type="EMBL" id="QGTR01000002">
    <property type="protein sequence ID" value="PWW01374.1"/>
    <property type="molecule type" value="Genomic_DNA"/>
</dbReference>
<protein>
    <submittedName>
        <fullName evidence="3">Addiction module HigA family antidote</fullName>
    </submittedName>
</protein>
<dbReference type="Pfam" id="PF01381">
    <property type="entry name" value="HTH_3"/>
    <property type="match status" value="1"/>
</dbReference>
<dbReference type="Gene3D" id="1.10.260.40">
    <property type="entry name" value="lambda repressor-like DNA-binding domains"/>
    <property type="match status" value="1"/>
</dbReference>
<evidence type="ECO:0000313" key="4">
    <source>
        <dbReference type="Proteomes" id="UP000246352"/>
    </source>
</evidence>
<keyword evidence="4" id="KW-1185">Reference proteome</keyword>